<feature type="region of interest" description="Disordered" evidence="1">
    <location>
        <begin position="865"/>
        <end position="893"/>
    </location>
</feature>
<feature type="region of interest" description="Disordered" evidence="1">
    <location>
        <begin position="250"/>
        <end position="290"/>
    </location>
</feature>
<name>A0ABQ8ESV3_9FUNG</name>
<dbReference type="PANTHER" id="PTHR12458">
    <property type="entry name" value="ORF PROTEIN"/>
    <property type="match status" value="1"/>
</dbReference>
<feature type="region of interest" description="Disordered" evidence="1">
    <location>
        <begin position="672"/>
        <end position="716"/>
    </location>
</feature>
<dbReference type="Proteomes" id="UP001648503">
    <property type="component" value="Unassembled WGS sequence"/>
</dbReference>
<feature type="compositionally biased region" description="Polar residues" evidence="1">
    <location>
        <begin position="672"/>
        <end position="684"/>
    </location>
</feature>
<gene>
    <name evidence="3" type="ORF">BASA50_001165</name>
</gene>
<accession>A0ABQ8ESV3</accession>
<evidence type="ECO:0000256" key="1">
    <source>
        <dbReference type="SAM" id="MobiDB-lite"/>
    </source>
</evidence>
<evidence type="ECO:0000313" key="3">
    <source>
        <dbReference type="EMBL" id="KAH6585556.1"/>
    </source>
</evidence>
<feature type="region of interest" description="Disordered" evidence="1">
    <location>
        <begin position="311"/>
        <end position="332"/>
    </location>
</feature>
<proteinExistence type="predicted"/>
<dbReference type="InterPro" id="IPR040441">
    <property type="entry name" value="CFA20/CFAP20DC"/>
</dbReference>
<feature type="domain" description="CFA20" evidence="2">
    <location>
        <begin position="32"/>
        <end position="135"/>
    </location>
</feature>
<protein>
    <recommendedName>
        <fullName evidence="2">CFA20 domain-containing protein</fullName>
    </recommendedName>
</protein>
<reference evidence="3 4" key="1">
    <citation type="submission" date="2021-02" db="EMBL/GenBank/DDBJ databases">
        <title>Variation within the Batrachochytrium salamandrivorans European outbreak.</title>
        <authorList>
            <person name="Kelly M."/>
            <person name="Pasmans F."/>
            <person name="Shea T.P."/>
            <person name="Munoz J.F."/>
            <person name="Carranza S."/>
            <person name="Cuomo C.A."/>
            <person name="Martel A."/>
        </authorList>
    </citation>
    <scope>NUCLEOTIDE SEQUENCE [LARGE SCALE GENOMIC DNA]</scope>
    <source>
        <strain evidence="3 4">AMFP18/2</strain>
    </source>
</reference>
<evidence type="ECO:0000313" key="4">
    <source>
        <dbReference type="Proteomes" id="UP001648503"/>
    </source>
</evidence>
<dbReference type="Pfam" id="PF05018">
    <property type="entry name" value="CFA20_dom"/>
    <property type="match status" value="1"/>
</dbReference>
<dbReference type="EMBL" id="JAFCIX010000580">
    <property type="protein sequence ID" value="KAH6585556.1"/>
    <property type="molecule type" value="Genomic_DNA"/>
</dbReference>
<sequence>MSIRVGRLLKYSRVRGLLLAFFSGRSTTKAYLIQPFLVMQLYVPNGQPFSIELSVSDLNGNQRRFFLSTAHKEIKSTALHCGIPLGAIKRGVWLNICLDMASLVSDNYHGQSFRSLDSIALLGIFRLRRIFTLLKQLPDTTGEEYEEPKRILLYNIEYLPRALDFPVGVSYINQVLNMHRISYSAIGAQMDTKESRQAHNAVVATMSVRSLPNVAFGKHTDIQVPPLGKSKSRATLTPIKPIGSCALKKKKPTDSSCNSLAETTDLRSSAGLVRSTPDRAYSRSSEVSSSNDSLLKDKKTFAISRIESNSSSSREGLPFKLPPIKDTDKRKPKISGIIQPLDRESKTKVSSTPIPVFDDLHTSWMDSSSGMDTGRELNQYNPELYTDDCDEFSGWVQNSPVESGDSATFSSINSNKTAQVSDLGRTPTPNELLQKTINAVLSNRSGVNSPSTTLHDETCITNDSYMKKIYNMHIEYKDGPSISLVCPSILDKETAVGIVGQNIKRSDTFSLMDVLPEIKGTGNVDTDDDAKQIINPTKLDTISHTLNTDSKDSHISKLNSKMVSTSPNLDNDFRKGPLSKIQKRSQLPILVASHNRSSSFGILDPSYKELQSSIVSKPLTPLKPISFSGTPDYLLNPSFTQVTTNGSLGMNCFDLEPPLILPINTPVVPNTSYSVHSKSGSPTTRHSRDNSKPDSVYSNISIKSDNSPQSYHSIKGTHDIQSPALSIVDPLISEIRSRTSSSKCLLSAAPAAEIPKLLKDAQSPEMALASHLTDTLALNLSTDLVSGNSYDIESHFTEIYSKNQEACDIQIKPEQKPLNYYELSKQVPLLQPAYVYSTLPDDPHNFIEPPTQSSIEPGQLDAAAFNSKNEHSPKRDTDSTEPHSSSSKGVYLDKSGELSSDIDVSDSEMDIALDTLTIFDEYGAQQKLILQSETHENVESVLANASRSIERPDEDFNSLY</sequence>
<comment type="caution">
    <text evidence="3">The sequence shown here is derived from an EMBL/GenBank/DDBJ whole genome shotgun (WGS) entry which is preliminary data.</text>
</comment>
<feature type="compositionally biased region" description="Polar residues" evidence="1">
    <location>
        <begin position="696"/>
        <end position="712"/>
    </location>
</feature>
<dbReference type="InterPro" id="IPR007714">
    <property type="entry name" value="CFA20_dom"/>
</dbReference>
<evidence type="ECO:0000259" key="2">
    <source>
        <dbReference type="Pfam" id="PF05018"/>
    </source>
</evidence>
<feature type="compositionally biased region" description="Basic and acidic residues" evidence="1">
    <location>
        <begin position="868"/>
        <end position="881"/>
    </location>
</feature>
<organism evidence="3 4">
    <name type="scientific">Batrachochytrium salamandrivorans</name>
    <dbReference type="NCBI Taxonomy" id="1357716"/>
    <lineage>
        <taxon>Eukaryota</taxon>
        <taxon>Fungi</taxon>
        <taxon>Fungi incertae sedis</taxon>
        <taxon>Chytridiomycota</taxon>
        <taxon>Chytridiomycota incertae sedis</taxon>
        <taxon>Chytridiomycetes</taxon>
        <taxon>Rhizophydiales</taxon>
        <taxon>Rhizophydiales incertae sedis</taxon>
        <taxon>Batrachochytrium</taxon>
    </lineage>
</organism>
<keyword evidence="4" id="KW-1185">Reference proteome</keyword>